<organism evidence="11 12">
    <name type="scientific">Roseimicrobium gellanilyticum</name>
    <dbReference type="NCBI Taxonomy" id="748857"/>
    <lineage>
        <taxon>Bacteria</taxon>
        <taxon>Pseudomonadati</taxon>
        <taxon>Verrucomicrobiota</taxon>
        <taxon>Verrucomicrobiia</taxon>
        <taxon>Verrucomicrobiales</taxon>
        <taxon>Verrucomicrobiaceae</taxon>
        <taxon>Roseimicrobium</taxon>
    </lineage>
</organism>
<keyword evidence="8" id="KW-0061">Asparagine biosynthesis</keyword>
<dbReference type="InterPro" id="IPR033738">
    <property type="entry name" value="AsnB_N"/>
</dbReference>
<dbReference type="InterPro" id="IPR029055">
    <property type="entry name" value="Ntn_hydrolases_N"/>
</dbReference>
<keyword evidence="6 8" id="KW-0315">Glutamine amidotransferase</keyword>
<feature type="binding site" evidence="9">
    <location>
        <position position="297"/>
    </location>
    <ligand>
        <name>ATP</name>
        <dbReference type="ChEBI" id="CHEBI:30616"/>
    </ligand>
</feature>
<dbReference type="CDD" id="cd01991">
    <property type="entry name" value="Asn_synthase_B_C"/>
    <property type="match status" value="1"/>
</dbReference>
<evidence type="ECO:0000313" key="11">
    <source>
        <dbReference type="EMBL" id="RBP46433.1"/>
    </source>
</evidence>
<dbReference type="InterPro" id="IPR051786">
    <property type="entry name" value="ASN_synthetase/amidase"/>
</dbReference>
<feature type="active site" description="For GATase activity" evidence="8">
    <location>
        <position position="2"/>
    </location>
</feature>
<evidence type="ECO:0000256" key="8">
    <source>
        <dbReference type="PIRSR" id="PIRSR001589-1"/>
    </source>
</evidence>
<reference evidence="11 12" key="1">
    <citation type="submission" date="2018-06" db="EMBL/GenBank/DDBJ databases">
        <title>Genomic Encyclopedia of Type Strains, Phase IV (KMG-IV): sequencing the most valuable type-strain genomes for metagenomic binning, comparative biology and taxonomic classification.</title>
        <authorList>
            <person name="Goeker M."/>
        </authorList>
    </citation>
    <scope>NUCLEOTIDE SEQUENCE [LARGE SCALE GENOMIC DNA]</scope>
    <source>
        <strain evidence="11 12">DSM 25532</strain>
    </source>
</reference>
<dbReference type="PANTHER" id="PTHR43284:SF1">
    <property type="entry name" value="ASPARAGINE SYNTHETASE"/>
    <property type="match status" value="1"/>
</dbReference>
<feature type="domain" description="Glutamine amidotransferase type-2" evidence="10">
    <location>
        <begin position="2"/>
        <end position="220"/>
    </location>
</feature>
<evidence type="ECO:0000256" key="5">
    <source>
        <dbReference type="ARBA" id="ARBA00022840"/>
    </source>
</evidence>
<dbReference type="InterPro" id="IPR006426">
    <property type="entry name" value="Asn_synth_AEB"/>
</dbReference>
<evidence type="ECO:0000256" key="3">
    <source>
        <dbReference type="ARBA" id="ARBA00012737"/>
    </source>
</evidence>
<gene>
    <name evidence="11" type="ORF">DES53_102824</name>
</gene>
<dbReference type="GO" id="GO:0005829">
    <property type="term" value="C:cytosol"/>
    <property type="evidence" value="ECO:0007669"/>
    <property type="project" value="TreeGrafter"/>
</dbReference>
<dbReference type="InterPro" id="IPR017932">
    <property type="entry name" value="GATase_2_dom"/>
</dbReference>
<dbReference type="Gene3D" id="3.40.50.620">
    <property type="entry name" value="HUPs"/>
    <property type="match status" value="1"/>
</dbReference>
<evidence type="ECO:0000256" key="7">
    <source>
        <dbReference type="ARBA" id="ARBA00048741"/>
    </source>
</evidence>
<name>A0A366HU23_9BACT</name>
<comment type="caution">
    <text evidence="11">The sequence shown here is derived from an EMBL/GenBank/DDBJ whole genome shotgun (WGS) entry which is preliminary data.</text>
</comment>
<dbReference type="EMBL" id="QNRR01000002">
    <property type="protein sequence ID" value="RBP46433.1"/>
    <property type="molecule type" value="Genomic_DNA"/>
</dbReference>
<evidence type="ECO:0000313" key="12">
    <source>
        <dbReference type="Proteomes" id="UP000253426"/>
    </source>
</evidence>
<dbReference type="GO" id="GO:0004066">
    <property type="term" value="F:asparagine synthase (glutamine-hydrolyzing) activity"/>
    <property type="evidence" value="ECO:0007669"/>
    <property type="project" value="UniProtKB-EC"/>
</dbReference>
<dbReference type="InterPro" id="IPR001962">
    <property type="entry name" value="Asn_synthase"/>
</dbReference>
<dbReference type="CDD" id="cd00712">
    <property type="entry name" value="AsnB"/>
    <property type="match status" value="1"/>
</dbReference>
<dbReference type="SUPFAM" id="SSF56235">
    <property type="entry name" value="N-terminal nucleophile aminohydrolases (Ntn hydrolases)"/>
    <property type="match status" value="1"/>
</dbReference>
<dbReference type="GO" id="GO:0006529">
    <property type="term" value="P:asparagine biosynthetic process"/>
    <property type="evidence" value="ECO:0007669"/>
    <property type="project" value="UniProtKB-KW"/>
</dbReference>
<keyword evidence="12" id="KW-1185">Reference proteome</keyword>
<feature type="binding site" evidence="9">
    <location>
        <begin position="370"/>
        <end position="371"/>
    </location>
    <ligand>
        <name>ATP</name>
        <dbReference type="ChEBI" id="CHEBI:30616"/>
    </ligand>
</feature>
<sequence length="647" mass="71996">MCGFIGWFQSKGPLGQGRRAQLSEALKLITHRGPDDGSEAVGGESEGLGWYMGFRRLAIQDLSPAGRQPMQFGGGRYTLTFNGEIYNHHDLRHAELKDAALSSTGDTVVLGTLLAQRAPAQVLSLLRGMFAFAWWDEQEESLVAARDHFGIKPLYYVEVDGALFLSSEIKVMRKLLGDRATVSQAALAQYFRWGSIQGPDTMLEGVRSLPPGHLLRWKQGKLSVERYFIPQWPGKEAWVTDPTEARKLVRNGITESVRAHLISDVPVGVFLSGGLDSTLMAAIMREQGMTGIQAFSIGYEENAGVPDESDTASRTAAFLGCKFTRERLTADGLFDKLDGYLGSLDQPTGDALNTWLVSQVAAKDVKVTLSGLGADEWFGGYNYHRLINLALRVPAHATFGKVAGPLVKLAEKFLPAGVQGHKSWKALSYASGAAGTELAAMHAHARTIFNRSEIAALLTCPEAKVDAISLRNDLRDTLISKLSERAPDAWLHQLLLLETETYLANTLLRDNDVTSMAHSLELRVPLVDREIFTLAGRIAPEAKLNMQGGKRILREAFADLLPEWIARDTAKKTFTLPLMKWMRQPRWKDRIMDTLTSRTARDRGWLDAVEVDRHLKRYYTATVDDKRAWRLSQTVWLMFVLESWAKR</sequence>
<keyword evidence="8" id="KW-0028">Amino-acid biosynthesis</keyword>
<dbReference type="PROSITE" id="PS51278">
    <property type="entry name" value="GATASE_TYPE_2"/>
    <property type="match status" value="1"/>
</dbReference>
<evidence type="ECO:0000259" key="10">
    <source>
        <dbReference type="PROSITE" id="PS51278"/>
    </source>
</evidence>
<protein>
    <recommendedName>
        <fullName evidence="3">asparagine synthase (glutamine-hydrolyzing)</fullName>
        <ecNumber evidence="3">6.3.5.4</ecNumber>
    </recommendedName>
</protein>
<dbReference type="SUPFAM" id="SSF52402">
    <property type="entry name" value="Adenine nucleotide alpha hydrolases-like"/>
    <property type="match status" value="1"/>
</dbReference>
<dbReference type="RefSeq" id="WP_113957945.1">
    <property type="nucleotide sequence ID" value="NZ_QNRR01000002.1"/>
</dbReference>
<comment type="catalytic activity">
    <reaction evidence="7">
        <text>L-aspartate + L-glutamine + ATP + H2O = L-asparagine + L-glutamate + AMP + diphosphate + H(+)</text>
        <dbReference type="Rhea" id="RHEA:12228"/>
        <dbReference type="ChEBI" id="CHEBI:15377"/>
        <dbReference type="ChEBI" id="CHEBI:15378"/>
        <dbReference type="ChEBI" id="CHEBI:29985"/>
        <dbReference type="ChEBI" id="CHEBI:29991"/>
        <dbReference type="ChEBI" id="CHEBI:30616"/>
        <dbReference type="ChEBI" id="CHEBI:33019"/>
        <dbReference type="ChEBI" id="CHEBI:58048"/>
        <dbReference type="ChEBI" id="CHEBI:58359"/>
        <dbReference type="ChEBI" id="CHEBI:456215"/>
        <dbReference type="EC" id="6.3.5.4"/>
    </reaction>
</comment>
<dbReference type="OrthoDB" id="9763290at2"/>
<dbReference type="PIRSF" id="PIRSF001589">
    <property type="entry name" value="Asn_synthetase_glu-h"/>
    <property type="match status" value="1"/>
</dbReference>
<dbReference type="NCBIfam" id="TIGR01536">
    <property type="entry name" value="asn_synth_AEB"/>
    <property type="match status" value="1"/>
</dbReference>
<dbReference type="Proteomes" id="UP000253426">
    <property type="component" value="Unassembled WGS sequence"/>
</dbReference>
<dbReference type="GO" id="GO:0005524">
    <property type="term" value="F:ATP binding"/>
    <property type="evidence" value="ECO:0007669"/>
    <property type="project" value="UniProtKB-KW"/>
</dbReference>
<dbReference type="InterPro" id="IPR014729">
    <property type="entry name" value="Rossmann-like_a/b/a_fold"/>
</dbReference>
<evidence type="ECO:0000256" key="2">
    <source>
        <dbReference type="ARBA" id="ARBA00005752"/>
    </source>
</evidence>
<dbReference type="AlphaFoldDB" id="A0A366HU23"/>
<dbReference type="EC" id="6.3.5.4" evidence="3"/>
<evidence type="ECO:0000256" key="6">
    <source>
        <dbReference type="ARBA" id="ARBA00022962"/>
    </source>
</evidence>
<evidence type="ECO:0000256" key="9">
    <source>
        <dbReference type="PIRSR" id="PIRSR001589-2"/>
    </source>
</evidence>
<dbReference type="Pfam" id="PF00733">
    <property type="entry name" value="Asn_synthase"/>
    <property type="match status" value="1"/>
</dbReference>
<dbReference type="PANTHER" id="PTHR43284">
    <property type="entry name" value="ASPARAGINE SYNTHETASE (GLUTAMINE-HYDROLYZING)"/>
    <property type="match status" value="1"/>
</dbReference>
<keyword evidence="5 9" id="KW-0067">ATP-binding</keyword>
<comment type="pathway">
    <text evidence="1">Amino-acid biosynthesis; L-asparagine biosynthesis; L-asparagine from L-aspartate (L-Gln route): step 1/1.</text>
</comment>
<dbReference type="Pfam" id="PF13537">
    <property type="entry name" value="GATase_7"/>
    <property type="match status" value="1"/>
</dbReference>
<dbReference type="Gene3D" id="3.60.20.10">
    <property type="entry name" value="Glutamine Phosphoribosylpyrophosphate, subunit 1, domain 1"/>
    <property type="match status" value="1"/>
</dbReference>
<feature type="binding site" evidence="9">
    <location>
        <position position="106"/>
    </location>
    <ligand>
        <name>L-glutamine</name>
        <dbReference type="ChEBI" id="CHEBI:58359"/>
    </ligand>
</feature>
<proteinExistence type="inferred from homology"/>
<evidence type="ECO:0000256" key="4">
    <source>
        <dbReference type="ARBA" id="ARBA00022741"/>
    </source>
</evidence>
<keyword evidence="4 9" id="KW-0547">Nucleotide-binding</keyword>
<accession>A0A366HU23</accession>
<comment type="similarity">
    <text evidence="2">Belongs to the asparagine synthetase family.</text>
</comment>
<evidence type="ECO:0000256" key="1">
    <source>
        <dbReference type="ARBA" id="ARBA00005187"/>
    </source>
</evidence>